<dbReference type="SUPFAM" id="SSF53187">
    <property type="entry name" value="Zn-dependent exopeptidases"/>
    <property type="match status" value="1"/>
</dbReference>
<dbReference type="SMART" id="SM00646">
    <property type="entry name" value="Ami_3"/>
    <property type="match status" value="1"/>
</dbReference>
<dbReference type="GO" id="GO:0030288">
    <property type="term" value="C:outer membrane-bounded periplasmic space"/>
    <property type="evidence" value="ECO:0007669"/>
    <property type="project" value="TreeGrafter"/>
</dbReference>
<dbReference type="InterPro" id="IPR050695">
    <property type="entry name" value="N-acetylmuramoyl_amidase_3"/>
</dbReference>
<evidence type="ECO:0000256" key="3">
    <source>
        <dbReference type="ARBA" id="ARBA00022801"/>
    </source>
</evidence>
<accession>A0A918WEE8</accession>
<dbReference type="Gene3D" id="3.40.630.40">
    <property type="entry name" value="Zn-dependent exopeptidases"/>
    <property type="match status" value="1"/>
</dbReference>
<comment type="catalytic activity">
    <reaction evidence="1">
        <text>Hydrolyzes the link between N-acetylmuramoyl residues and L-amino acid residues in certain cell-wall glycopeptides.</text>
        <dbReference type="EC" id="3.5.1.28"/>
    </reaction>
</comment>
<dbReference type="Proteomes" id="UP000644507">
    <property type="component" value="Unassembled WGS sequence"/>
</dbReference>
<comment type="caution">
    <text evidence="7">The sequence shown here is derived from an EMBL/GenBank/DDBJ whole genome shotgun (WGS) entry which is preliminary data.</text>
</comment>
<feature type="chain" id="PRO_5038115014" description="N-acetylmuramoyl-L-alanine amidase" evidence="5">
    <location>
        <begin position="18"/>
        <end position="252"/>
    </location>
</feature>
<protein>
    <recommendedName>
        <fullName evidence="2">N-acetylmuramoyl-L-alanine amidase</fullName>
        <ecNumber evidence="2">3.5.1.28</ecNumber>
    </recommendedName>
</protein>
<evidence type="ECO:0000256" key="4">
    <source>
        <dbReference type="SAM" id="MobiDB-lite"/>
    </source>
</evidence>
<feature type="compositionally biased region" description="Pro residues" evidence="4">
    <location>
        <begin position="235"/>
        <end position="252"/>
    </location>
</feature>
<keyword evidence="5" id="KW-0732">Signal</keyword>
<dbReference type="PANTHER" id="PTHR30404">
    <property type="entry name" value="N-ACETYLMURAMOYL-L-ALANINE AMIDASE"/>
    <property type="match status" value="1"/>
</dbReference>
<dbReference type="GO" id="GO:0009253">
    <property type="term" value="P:peptidoglycan catabolic process"/>
    <property type="evidence" value="ECO:0007669"/>
    <property type="project" value="InterPro"/>
</dbReference>
<reference evidence="7" key="1">
    <citation type="journal article" date="2014" name="Int. J. Syst. Evol. Microbiol.">
        <title>Complete genome sequence of Corynebacterium casei LMG S-19264T (=DSM 44701T), isolated from a smear-ripened cheese.</title>
        <authorList>
            <consortium name="US DOE Joint Genome Institute (JGI-PGF)"/>
            <person name="Walter F."/>
            <person name="Albersmeier A."/>
            <person name="Kalinowski J."/>
            <person name="Ruckert C."/>
        </authorList>
    </citation>
    <scope>NUCLEOTIDE SEQUENCE</scope>
    <source>
        <strain evidence="7">KCTC 12988</strain>
    </source>
</reference>
<feature type="region of interest" description="Disordered" evidence="4">
    <location>
        <begin position="221"/>
        <end position="252"/>
    </location>
</feature>
<dbReference type="InterPro" id="IPR002508">
    <property type="entry name" value="MurNAc-LAA_cat"/>
</dbReference>
<sequence>MASLPLSLLAFALLANSCGPSGSVGIPASDGESLTRDEWGHRPGPKGFRTVIIDAGHGGQDSGAVSRSTGDREKDLALDTAKRLRSKLSKDFEVIMLREGDRFIDLDERVRLASQRDGAILLSLHYNSTGSGTGSTRGPETYYWRVDSHGLATRIQDNLEATVPSKRGNLGLRRRRLRLTRNPDVPSVLIEFGYLSNAAEAKLCASPTYRERLAQTVADAVKTQARLGDQGTGPRPKPLWQPPSRPTDPPGS</sequence>
<feature type="domain" description="MurNAc-LAA" evidence="6">
    <location>
        <begin position="110"/>
        <end position="222"/>
    </location>
</feature>
<dbReference type="GO" id="GO:0008745">
    <property type="term" value="F:N-acetylmuramoyl-L-alanine amidase activity"/>
    <property type="evidence" value="ECO:0007669"/>
    <property type="project" value="UniProtKB-EC"/>
</dbReference>
<reference evidence="7" key="2">
    <citation type="submission" date="2020-09" db="EMBL/GenBank/DDBJ databases">
        <authorList>
            <person name="Sun Q."/>
            <person name="Kim S."/>
        </authorList>
    </citation>
    <scope>NUCLEOTIDE SEQUENCE</scope>
    <source>
        <strain evidence="7">KCTC 12988</strain>
    </source>
</reference>
<keyword evidence="3" id="KW-0378">Hydrolase</keyword>
<dbReference type="CDD" id="cd02696">
    <property type="entry name" value="MurNAc-LAA"/>
    <property type="match status" value="1"/>
</dbReference>
<proteinExistence type="predicted"/>
<name>A0A918WEE8_9BACT</name>
<dbReference type="Pfam" id="PF01520">
    <property type="entry name" value="Amidase_3"/>
    <property type="match status" value="1"/>
</dbReference>
<evidence type="ECO:0000256" key="1">
    <source>
        <dbReference type="ARBA" id="ARBA00001561"/>
    </source>
</evidence>
<feature type="signal peptide" evidence="5">
    <location>
        <begin position="1"/>
        <end position="17"/>
    </location>
</feature>
<keyword evidence="8" id="KW-1185">Reference proteome</keyword>
<dbReference type="EMBL" id="BMXI01000002">
    <property type="protein sequence ID" value="GHC43603.1"/>
    <property type="molecule type" value="Genomic_DNA"/>
</dbReference>
<evidence type="ECO:0000256" key="5">
    <source>
        <dbReference type="SAM" id="SignalP"/>
    </source>
</evidence>
<evidence type="ECO:0000313" key="7">
    <source>
        <dbReference type="EMBL" id="GHC43603.1"/>
    </source>
</evidence>
<dbReference type="RefSeq" id="WP_189567220.1">
    <property type="nucleotide sequence ID" value="NZ_BMXI01000002.1"/>
</dbReference>
<dbReference type="AlphaFoldDB" id="A0A918WEE8"/>
<gene>
    <name evidence="7" type="ORF">GCM10007100_05960</name>
</gene>
<evidence type="ECO:0000313" key="8">
    <source>
        <dbReference type="Proteomes" id="UP000644507"/>
    </source>
</evidence>
<organism evidence="7 8">
    <name type="scientific">Roseibacillus persicicus</name>
    <dbReference type="NCBI Taxonomy" id="454148"/>
    <lineage>
        <taxon>Bacteria</taxon>
        <taxon>Pseudomonadati</taxon>
        <taxon>Verrucomicrobiota</taxon>
        <taxon>Verrucomicrobiia</taxon>
        <taxon>Verrucomicrobiales</taxon>
        <taxon>Verrucomicrobiaceae</taxon>
        <taxon>Roseibacillus</taxon>
    </lineage>
</organism>
<evidence type="ECO:0000259" key="6">
    <source>
        <dbReference type="SMART" id="SM00646"/>
    </source>
</evidence>
<dbReference type="EC" id="3.5.1.28" evidence="2"/>
<evidence type="ECO:0000256" key="2">
    <source>
        <dbReference type="ARBA" id="ARBA00011901"/>
    </source>
</evidence>
<dbReference type="PANTHER" id="PTHR30404:SF0">
    <property type="entry name" value="N-ACETYLMURAMOYL-L-ALANINE AMIDASE AMIC"/>
    <property type="match status" value="1"/>
</dbReference>